<dbReference type="InterPro" id="IPR001841">
    <property type="entry name" value="Znf_RING"/>
</dbReference>
<evidence type="ECO:0000256" key="1">
    <source>
        <dbReference type="PROSITE-ProRule" id="PRU00175"/>
    </source>
</evidence>
<keyword evidence="5" id="KW-1185">Reference proteome</keyword>
<dbReference type="AlphaFoldDB" id="A0A498IMB6"/>
<dbReference type="PANTHER" id="PTHR45676:SF61">
    <property type="entry name" value="RING-TYPE DOMAIN-CONTAINING PROTEIN"/>
    <property type="match status" value="1"/>
</dbReference>
<gene>
    <name evidence="4" type="ORF">DVH24_003620</name>
</gene>
<feature type="transmembrane region" description="Helical" evidence="2">
    <location>
        <begin position="20"/>
        <end position="48"/>
    </location>
</feature>
<dbReference type="PANTHER" id="PTHR45676">
    <property type="entry name" value="RING-H2 FINGER PROTEIN ATL51-RELATED"/>
    <property type="match status" value="1"/>
</dbReference>
<feature type="transmembrane region" description="Helical" evidence="2">
    <location>
        <begin position="300"/>
        <end position="329"/>
    </location>
</feature>
<dbReference type="Proteomes" id="UP000290289">
    <property type="component" value="Chromosome 11"/>
</dbReference>
<keyword evidence="2" id="KW-1133">Transmembrane helix</keyword>
<evidence type="ECO:0000256" key="2">
    <source>
        <dbReference type="SAM" id="Phobius"/>
    </source>
</evidence>
<organism evidence="4 5">
    <name type="scientific">Malus domestica</name>
    <name type="common">Apple</name>
    <name type="synonym">Pyrus malus</name>
    <dbReference type="NCBI Taxonomy" id="3750"/>
    <lineage>
        <taxon>Eukaryota</taxon>
        <taxon>Viridiplantae</taxon>
        <taxon>Streptophyta</taxon>
        <taxon>Embryophyta</taxon>
        <taxon>Tracheophyta</taxon>
        <taxon>Spermatophyta</taxon>
        <taxon>Magnoliopsida</taxon>
        <taxon>eudicotyledons</taxon>
        <taxon>Gunneridae</taxon>
        <taxon>Pentapetalae</taxon>
        <taxon>rosids</taxon>
        <taxon>fabids</taxon>
        <taxon>Rosales</taxon>
        <taxon>Rosaceae</taxon>
        <taxon>Amygdaloideae</taxon>
        <taxon>Maleae</taxon>
        <taxon>Malus</taxon>
    </lineage>
</organism>
<feature type="domain" description="RING-type" evidence="3">
    <location>
        <begin position="150"/>
        <end position="192"/>
    </location>
</feature>
<dbReference type="InterPro" id="IPR013083">
    <property type="entry name" value="Znf_RING/FYVE/PHD"/>
</dbReference>
<sequence length="472" mass="54223">MNTFEALKLVIPPPVFSLLSFISTMIFVYFCIIAFSIILTLIVIALFYDICEFVRTPYYERSSNPDTEAGDQQRLFRLDNGSEWNDQATFYQATLLHNLRVLEILDSIVEALEERRDERQQREREQVLESKMPPAIAYGSQEIKINCKDCVICMEGFETDQLCQVFPSCNHTFHSNCMNTWLKKSLTCPICQLCTYDQNCSYYESHCKDHICKKLIKIKDLASLPSQFSYTLILSYIVRSRTTTEGTFFIMNTMISNPRILHQSPHNPLSFLSCIFAFGIAGFLFLLGQAKLTTLSRLVVWIRNLVLCTAALFLIALMHHIVGTILSWLPNRSHSDQEFEGGDDRSHHPRDQDTLPQAPAQDIVTLFHLVLMEVLDRVWEDLVMEEGQEQRPQGLQVQALEALPPPLTYCKGGRDITYSCCSDRCTICLEDFGDGEFCRVFACKHMFHSDCIDHWLKNHLTCPICRNSVVDI</sequence>
<feature type="domain" description="RING-type" evidence="3">
    <location>
        <begin position="425"/>
        <end position="466"/>
    </location>
</feature>
<dbReference type="Gene3D" id="3.30.40.10">
    <property type="entry name" value="Zinc/RING finger domain, C3HC4 (zinc finger)"/>
    <property type="match status" value="2"/>
</dbReference>
<keyword evidence="2" id="KW-0472">Membrane</keyword>
<evidence type="ECO:0000313" key="4">
    <source>
        <dbReference type="EMBL" id="RXH83122.1"/>
    </source>
</evidence>
<dbReference type="Pfam" id="PF13639">
    <property type="entry name" value="zf-RING_2"/>
    <property type="match status" value="2"/>
</dbReference>
<proteinExistence type="predicted"/>
<keyword evidence="1" id="KW-0862">Zinc</keyword>
<accession>A0A498IMB6</accession>
<evidence type="ECO:0000313" key="5">
    <source>
        <dbReference type="Proteomes" id="UP000290289"/>
    </source>
</evidence>
<comment type="caution">
    <text evidence="4">The sequence shown here is derived from an EMBL/GenBank/DDBJ whole genome shotgun (WGS) entry which is preliminary data.</text>
</comment>
<keyword evidence="1" id="KW-0479">Metal-binding</keyword>
<evidence type="ECO:0000259" key="3">
    <source>
        <dbReference type="PROSITE" id="PS50089"/>
    </source>
</evidence>
<name>A0A498IMB6_MALDO</name>
<dbReference type="GO" id="GO:0008270">
    <property type="term" value="F:zinc ion binding"/>
    <property type="evidence" value="ECO:0007669"/>
    <property type="project" value="UniProtKB-KW"/>
</dbReference>
<dbReference type="SUPFAM" id="SSF57850">
    <property type="entry name" value="RING/U-box"/>
    <property type="match status" value="2"/>
</dbReference>
<dbReference type="PROSITE" id="PS50089">
    <property type="entry name" value="ZF_RING_2"/>
    <property type="match status" value="2"/>
</dbReference>
<dbReference type="EMBL" id="RDQH01000337">
    <property type="protein sequence ID" value="RXH83122.1"/>
    <property type="molecule type" value="Genomic_DNA"/>
</dbReference>
<feature type="transmembrane region" description="Helical" evidence="2">
    <location>
        <begin position="269"/>
        <end position="288"/>
    </location>
</feature>
<protein>
    <recommendedName>
        <fullName evidence="3">RING-type domain-containing protein</fullName>
    </recommendedName>
</protein>
<keyword evidence="1" id="KW-0863">Zinc-finger</keyword>
<dbReference type="GO" id="GO:0016567">
    <property type="term" value="P:protein ubiquitination"/>
    <property type="evidence" value="ECO:0007669"/>
    <property type="project" value="TreeGrafter"/>
</dbReference>
<reference evidence="4 5" key="1">
    <citation type="submission" date="2018-10" db="EMBL/GenBank/DDBJ databases">
        <title>A high-quality apple genome assembly.</title>
        <authorList>
            <person name="Hu J."/>
        </authorList>
    </citation>
    <scope>NUCLEOTIDE SEQUENCE [LARGE SCALE GENOMIC DNA]</scope>
    <source>
        <strain evidence="5">cv. HFTH1</strain>
        <tissue evidence="4">Young leaf</tissue>
    </source>
</reference>
<dbReference type="SMART" id="SM00184">
    <property type="entry name" value="RING"/>
    <property type="match status" value="2"/>
</dbReference>
<keyword evidence="2" id="KW-0812">Transmembrane</keyword>